<dbReference type="SUPFAM" id="SSF53474">
    <property type="entry name" value="alpha/beta-Hydrolases"/>
    <property type="match status" value="1"/>
</dbReference>
<dbReference type="OrthoDB" id="3249793at2"/>
<sequence>MATSEASRDESVQTVSTARGEVDCVIVGAGPPVLVVHGSPGGHDAGLAMARFLVAEGLRAIVVDRPGYFGTPLGSGVTPDEQAELYAALFDALGLAAAGVLCWSGGGPSSYRLAARHPDRVRALVSVAAVSHRYHFDGEKGAEKVLMGTGLGRRMLQLMAAHTPEKLVSATIAAEGHLSKEHVAERVAQIMADPDKERFTLELAVSANHSGPRKAGFDNDMDQFARIDSLELDRITAPTLVVSGTADSDVDPEFSRFAAAQIAGSELVHLDAGTHLAFWVHPDSGPVRRRAAELLRAGG</sequence>
<reference evidence="3" key="1">
    <citation type="submission" date="2009-09" db="EMBL/GenBank/DDBJ databases">
        <title>The complete genome of Nakamurella multipartita DSM 44233.</title>
        <authorList>
            <consortium name="US DOE Joint Genome Institute (JGI-PGF)"/>
            <person name="Lucas S."/>
            <person name="Copeland A."/>
            <person name="Lapidus A."/>
            <person name="Glavina del Rio T."/>
            <person name="Dalin E."/>
            <person name="Tice H."/>
            <person name="Bruce D."/>
            <person name="Goodwin L."/>
            <person name="Pitluck S."/>
            <person name="Kyrpides N."/>
            <person name="Mavromatis K."/>
            <person name="Ivanova N."/>
            <person name="Ovchinnikova G."/>
            <person name="Sims D."/>
            <person name="Meincke L."/>
            <person name="Brettin T."/>
            <person name="Detter J.C."/>
            <person name="Han C."/>
            <person name="Larimer F."/>
            <person name="Land M."/>
            <person name="Hauser L."/>
            <person name="Markowitz V."/>
            <person name="Cheng J.-F."/>
            <person name="Hugenholtz P."/>
            <person name="Woyke T."/>
            <person name="Wu D."/>
            <person name="Klenk H.-P."/>
            <person name="Eisen J.A."/>
        </authorList>
    </citation>
    <scope>NUCLEOTIDE SEQUENCE [LARGE SCALE GENOMIC DNA]</scope>
    <source>
        <strain evidence="3">ATCC 700099 / DSM 44233 / CIP 104796 / JCM 9543 / NBRC 105858 / Y-104</strain>
    </source>
</reference>
<dbReference type="InterPro" id="IPR029058">
    <property type="entry name" value="AB_hydrolase_fold"/>
</dbReference>
<dbReference type="EMBL" id="CP001737">
    <property type="protein sequence ID" value="ACV76973.1"/>
    <property type="molecule type" value="Genomic_DNA"/>
</dbReference>
<dbReference type="RefSeq" id="WP_015745890.1">
    <property type="nucleotide sequence ID" value="NC_013235.1"/>
</dbReference>
<protein>
    <submittedName>
        <fullName evidence="2">Alpha/beta hydrolase fold protein</fullName>
    </submittedName>
</protein>
<dbReference type="SMR" id="C8X7A4"/>
<reference evidence="2 3" key="2">
    <citation type="journal article" date="2010" name="Stand. Genomic Sci.">
        <title>Complete genome sequence of Nakamurella multipartita type strain (Y-104).</title>
        <authorList>
            <person name="Tice H."/>
            <person name="Mayilraj S."/>
            <person name="Sims D."/>
            <person name="Lapidus A."/>
            <person name="Nolan M."/>
            <person name="Lucas S."/>
            <person name="Glavina Del Rio T."/>
            <person name="Copeland A."/>
            <person name="Cheng J.F."/>
            <person name="Meincke L."/>
            <person name="Bruce D."/>
            <person name="Goodwin L."/>
            <person name="Pitluck S."/>
            <person name="Ivanova N."/>
            <person name="Mavromatis K."/>
            <person name="Ovchinnikova G."/>
            <person name="Pati A."/>
            <person name="Chen A."/>
            <person name="Palaniappan K."/>
            <person name="Land M."/>
            <person name="Hauser L."/>
            <person name="Chang Y.J."/>
            <person name="Jeffries C.D."/>
            <person name="Detter J.C."/>
            <person name="Brettin T."/>
            <person name="Rohde M."/>
            <person name="Goker M."/>
            <person name="Bristow J."/>
            <person name="Eisen J.A."/>
            <person name="Markowitz V."/>
            <person name="Hugenholtz P."/>
            <person name="Kyrpides N.C."/>
            <person name="Klenk H.P."/>
            <person name="Chen F."/>
        </authorList>
    </citation>
    <scope>NUCLEOTIDE SEQUENCE [LARGE SCALE GENOMIC DNA]</scope>
    <source>
        <strain evidence="3">ATCC 700099 / DSM 44233 / CIP 104796 / JCM 9543 / NBRC 105858 / Y-104</strain>
    </source>
</reference>
<dbReference type="Gene3D" id="3.40.50.1820">
    <property type="entry name" value="alpha/beta hydrolase"/>
    <property type="match status" value="1"/>
</dbReference>
<gene>
    <name evidence="2" type="ordered locus">Namu_0557</name>
</gene>
<dbReference type="InterPro" id="IPR000073">
    <property type="entry name" value="AB_hydrolase_1"/>
</dbReference>
<dbReference type="EvolutionaryTrace" id="C8X7A4"/>
<evidence type="ECO:0000313" key="2">
    <source>
        <dbReference type="EMBL" id="ACV76973.1"/>
    </source>
</evidence>
<dbReference type="PANTHER" id="PTHR43433:SF5">
    <property type="entry name" value="AB HYDROLASE-1 DOMAIN-CONTAINING PROTEIN"/>
    <property type="match status" value="1"/>
</dbReference>
<dbReference type="InterPro" id="IPR050471">
    <property type="entry name" value="AB_hydrolase"/>
</dbReference>
<evidence type="ECO:0007829" key="4">
    <source>
        <dbReference type="PDB" id="4Y7D"/>
    </source>
</evidence>
<dbReference type="GO" id="GO:0016787">
    <property type="term" value="F:hydrolase activity"/>
    <property type="evidence" value="ECO:0007669"/>
    <property type="project" value="UniProtKB-KW"/>
</dbReference>
<dbReference type="PDB" id="4Y7D">
    <property type="method" value="X-ray"/>
    <property type="resolution" value="1.68 A"/>
    <property type="chains" value="A/B=1-299"/>
</dbReference>
<dbReference type="Proteomes" id="UP000002218">
    <property type="component" value="Chromosome"/>
</dbReference>
<organism evidence="2 3">
    <name type="scientific">Nakamurella multipartita (strain ATCC 700099 / DSM 44233 / CIP 104796 / JCM 9543 / NBRC 105858 / Y-104)</name>
    <name type="common">Microsphaera multipartita</name>
    <dbReference type="NCBI Taxonomy" id="479431"/>
    <lineage>
        <taxon>Bacteria</taxon>
        <taxon>Bacillati</taxon>
        <taxon>Actinomycetota</taxon>
        <taxon>Actinomycetes</taxon>
        <taxon>Nakamurellales</taxon>
        <taxon>Nakamurellaceae</taxon>
        <taxon>Nakamurella</taxon>
    </lineage>
</organism>
<dbReference type="AlphaFoldDB" id="C8X7A4"/>
<proteinExistence type="evidence at protein level"/>
<evidence type="ECO:0000259" key="1">
    <source>
        <dbReference type="Pfam" id="PF00561"/>
    </source>
</evidence>
<keyword evidence="3" id="KW-1185">Reference proteome</keyword>
<name>C8X7A4_NAKMY</name>
<keyword evidence="2" id="KW-0378">Hydrolase</keyword>
<evidence type="ECO:0000313" key="3">
    <source>
        <dbReference type="Proteomes" id="UP000002218"/>
    </source>
</evidence>
<dbReference type="PDBsum" id="4Y7D"/>
<feature type="domain" description="AB hydrolase-1" evidence="1">
    <location>
        <begin position="31"/>
        <end position="282"/>
    </location>
</feature>
<dbReference type="KEGG" id="nml:Namu_0557"/>
<dbReference type="Pfam" id="PF00561">
    <property type="entry name" value="Abhydrolase_1"/>
    <property type="match status" value="1"/>
</dbReference>
<dbReference type="HOGENOM" id="CLU_020336_49_1_11"/>
<dbReference type="ESTHER" id="nakmy-c8x7a4">
    <property type="family name" value="6_AlphaBeta_hydrolase"/>
</dbReference>
<dbReference type="eggNOG" id="COG1073">
    <property type="taxonomic scope" value="Bacteria"/>
</dbReference>
<keyword evidence="4" id="KW-0002">3D-structure</keyword>
<dbReference type="InParanoid" id="C8X7A4"/>
<reference evidence="4" key="3">
    <citation type="submission" date="2015-02" db="PDB data bank">
        <title>Alpha/beta hydrolase fold protein from Nakamurella multipartita.</title>
        <authorList>
            <person name="Holowicki J."/>
            <person name="Endres M."/>
            <person name="Joachimiak A."/>
            <person name="Cuff M.E."/>
            <person name="OSIPIUK J."/>
        </authorList>
    </citation>
    <scope>X-RAY CRYSTALLOGRAPHY (1.68 ANGSTROMS)</scope>
</reference>
<dbReference type="PANTHER" id="PTHR43433">
    <property type="entry name" value="HYDROLASE, ALPHA/BETA FOLD FAMILY PROTEIN"/>
    <property type="match status" value="1"/>
</dbReference>
<accession>C8X7A4</accession>